<dbReference type="EMBL" id="CP019454">
    <property type="protein sequence ID" value="AUW93565.1"/>
    <property type="molecule type" value="Genomic_DNA"/>
</dbReference>
<dbReference type="Pfam" id="PF13193">
    <property type="entry name" value="AMP-binding_C"/>
    <property type="match status" value="1"/>
</dbReference>
<dbReference type="InterPro" id="IPR032387">
    <property type="entry name" value="ACAS_N"/>
</dbReference>
<dbReference type="PROSITE" id="PS00455">
    <property type="entry name" value="AMP_BINDING"/>
    <property type="match status" value="1"/>
</dbReference>
<sequence>MADDNTRISETEIAVHWHEEEYYSPPESFIQQANFRDADALRKFELDNFPDYFAEYGHLLQWDRPWDQVFDGSNPPFWKWFVGGKLNASVNCIDRHLAKNRNKTAFYFIPERPEEPKQVVTYQDLFVRVNEFAALLRDLGVKQGDRVTIHLPMVVELPVAMLACARLGAIHSVVFGGFSGQACADRIVDSESDVLITMDGYYRGGKWLSHKDKADIAVDKAKEAGHIVKHVLVFERHPGTYTSNAPLVAGRDILVNDVIQQYRGRRVEPVSMRAEDPLFLMYTSGSTGKPKGVQHSTGGYLSYATATSKNILDIQPEDVYWCMADIGWITGHSYIVYGPLSLGASSVIYEGVPSYPDANRPFSIAEELGVNIFHTSPTAIRSLRMAQNIAPQNYQYHFKLMVTVGEPIEPDVWRWYYHVIGRDEAVIVDTWWQTETGGFLCSTVPALDKMKPGSAGPGIPGIHPVIYDDEGHEIAAGSGRGGNICIRNPWHGALQTIWKDPNRFVSTYYGKYCKNPESKDWHDWPYMAGDGAMLASDGYFRILGRIDDVINVAGHRLGTKEIESAVLKLDDVAEAAVIAAHDDMKGTVPELYVSLQPGVVPSDELSARIVAAIVTEIGPIARPRKVWIVPDLPKTRSGKIMRRILASISNNKEIGDVTTLANPEVVDTIHQMVRP</sequence>
<dbReference type="PANTHER" id="PTHR24095">
    <property type="entry name" value="ACETYL-COENZYME A SYNTHETASE"/>
    <property type="match status" value="1"/>
</dbReference>
<dbReference type="NCBIfam" id="TIGR02188">
    <property type="entry name" value="Ac_CoA_lig_AcsA"/>
    <property type="match status" value="1"/>
</dbReference>
<evidence type="ECO:0000259" key="8">
    <source>
        <dbReference type="Pfam" id="PF00501"/>
    </source>
</evidence>
<dbReference type="InterPro" id="IPR020845">
    <property type="entry name" value="AMP-binding_CS"/>
</dbReference>
<name>A0ABM6RQH3_9FIRM</name>
<evidence type="ECO:0000313" key="11">
    <source>
        <dbReference type="EMBL" id="AUW93565.1"/>
    </source>
</evidence>
<dbReference type="PANTHER" id="PTHR24095:SF14">
    <property type="entry name" value="ACETYL-COENZYME A SYNTHETASE 1"/>
    <property type="match status" value="1"/>
</dbReference>
<dbReference type="Pfam" id="PF00501">
    <property type="entry name" value="AMP-binding"/>
    <property type="match status" value="1"/>
</dbReference>
<feature type="domain" description="Acetyl-coenzyme A synthetase N-terminal" evidence="10">
    <location>
        <begin position="40"/>
        <end position="92"/>
    </location>
</feature>
<keyword evidence="3 11" id="KW-0436">Ligase</keyword>
<feature type="domain" description="AMP-dependent synthetase/ligase" evidence="8">
    <location>
        <begin position="94"/>
        <end position="490"/>
    </location>
</feature>
<proteinExistence type="inferred from homology"/>
<evidence type="ECO:0000256" key="4">
    <source>
        <dbReference type="ARBA" id="ARBA00022741"/>
    </source>
</evidence>
<reference evidence="11 12" key="1">
    <citation type="journal article" date="2019" name="Sci. Rep.">
        <title>Sulfobacillus thermotolerans: new insights into resistance and metabolic capacities of acidophilic chemolithotrophs.</title>
        <authorList>
            <person name="Panyushkina A.E."/>
            <person name="Babenko V.V."/>
            <person name="Nikitina A.S."/>
            <person name="Selezneva O.V."/>
            <person name="Tsaplina I.A."/>
            <person name="Letarova M.A."/>
            <person name="Kostryukova E.S."/>
            <person name="Letarov A.V."/>
        </authorList>
    </citation>
    <scope>NUCLEOTIDE SEQUENCE [LARGE SCALE GENOMIC DNA]</scope>
    <source>
        <strain evidence="11 12">Kr1</strain>
    </source>
</reference>
<dbReference type="GO" id="GO:0016874">
    <property type="term" value="F:ligase activity"/>
    <property type="evidence" value="ECO:0007669"/>
    <property type="project" value="UniProtKB-KW"/>
</dbReference>
<dbReference type="SUPFAM" id="SSF56801">
    <property type="entry name" value="Acetyl-CoA synthetase-like"/>
    <property type="match status" value="1"/>
</dbReference>
<evidence type="ECO:0000313" key="12">
    <source>
        <dbReference type="Proteomes" id="UP000325292"/>
    </source>
</evidence>
<evidence type="ECO:0000256" key="7">
    <source>
        <dbReference type="NCBIfam" id="TIGR02188"/>
    </source>
</evidence>
<evidence type="ECO:0000256" key="6">
    <source>
        <dbReference type="ARBA" id="ARBA00022990"/>
    </source>
</evidence>
<evidence type="ECO:0000256" key="2">
    <source>
        <dbReference type="ARBA" id="ARBA00013275"/>
    </source>
</evidence>
<dbReference type="NCBIfam" id="NF001208">
    <property type="entry name" value="PRK00174.1"/>
    <property type="match status" value="1"/>
</dbReference>
<feature type="domain" description="AMP-binding enzyme C-terminal" evidence="9">
    <location>
        <begin position="561"/>
        <end position="639"/>
    </location>
</feature>
<evidence type="ECO:0000256" key="3">
    <source>
        <dbReference type="ARBA" id="ARBA00022598"/>
    </source>
</evidence>
<keyword evidence="5" id="KW-0067">ATP-binding</keyword>
<organism evidence="11 12">
    <name type="scientific">Sulfobacillus thermotolerans</name>
    <dbReference type="NCBI Taxonomy" id="338644"/>
    <lineage>
        <taxon>Bacteria</taxon>
        <taxon>Bacillati</taxon>
        <taxon>Bacillota</taxon>
        <taxon>Clostridia</taxon>
        <taxon>Eubacteriales</taxon>
        <taxon>Clostridiales Family XVII. Incertae Sedis</taxon>
        <taxon>Sulfobacillus</taxon>
    </lineage>
</organism>
<dbReference type="InterPro" id="IPR000873">
    <property type="entry name" value="AMP-dep_synth/lig_dom"/>
</dbReference>
<evidence type="ECO:0000256" key="1">
    <source>
        <dbReference type="ARBA" id="ARBA00006432"/>
    </source>
</evidence>
<dbReference type="InterPro" id="IPR042099">
    <property type="entry name" value="ANL_N_sf"/>
</dbReference>
<dbReference type="InterPro" id="IPR045851">
    <property type="entry name" value="AMP-bd_C_sf"/>
</dbReference>
<evidence type="ECO:0000259" key="10">
    <source>
        <dbReference type="Pfam" id="PF16177"/>
    </source>
</evidence>
<evidence type="ECO:0000259" key="9">
    <source>
        <dbReference type="Pfam" id="PF13193"/>
    </source>
</evidence>
<comment type="similarity">
    <text evidence="1">Belongs to the ATP-dependent AMP-binding enzyme family.</text>
</comment>
<keyword evidence="6" id="KW-0007">Acetylation</keyword>
<dbReference type="Pfam" id="PF16177">
    <property type="entry name" value="ACAS_N"/>
    <property type="match status" value="1"/>
</dbReference>
<evidence type="ECO:0000256" key="5">
    <source>
        <dbReference type="ARBA" id="ARBA00022840"/>
    </source>
</evidence>
<dbReference type="InterPro" id="IPR025110">
    <property type="entry name" value="AMP-bd_C"/>
</dbReference>
<keyword evidence="12" id="KW-1185">Reference proteome</keyword>
<protein>
    <recommendedName>
        <fullName evidence="2 7">Acetate--CoA ligase</fullName>
        <ecNumber evidence="2 7">6.2.1.1</ecNumber>
    </recommendedName>
</protein>
<dbReference type="EC" id="6.2.1.1" evidence="2 7"/>
<keyword evidence="4" id="KW-0547">Nucleotide-binding</keyword>
<dbReference type="InterPro" id="IPR011904">
    <property type="entry name" value="Ac_CoA_lig"/>
</dbReference>
<dbReference type="Gene3D" id="3.30.300.30">
    <property type="match status" value="1"/>
</dbReference>
<dbReference type="Gene3D" id="3.40.50.12780">
    <property type="entry name" value="N-terminal domain of ligase-like"/>
    <property type="match status" value="1"/>
</dbReference>
<gene>
    <name evidence="11" type="ORF">BXT84_06095</name>
</gene>
<accession>A0ABM6RQH3</accession>
<dbReference type="Proteomes" id="UP000325292">
    <property type="component" value="Chromosome"/>
</dbReference>